<organism evidence="4 5">
    <name type="scientific">Cytospora schulzeri</name>
    <dbReference type="NCBI Taxonomy" id="448051"/>
    <lineage>
        <taxon>Eukaryota</taxon>
        <taxon>Fungi</taxon>
        <taxon>Dikarya</taxon>
        <taxon>Ascomycota</taxon>
        <taxon>Pezizomycotina</taxon>
        <taxon>Sordariomycetes</taxon>
        <taxon>Sordariomycetidae</taxon>
        <taxon>Diaporthales</taxon>
        <taxon>Cytosporaceae</taxon>
        <taxon>Cytospora</taxon>
    </lineage>
</organism>
<dbReference type="PANTHER" id="PTHR43283:SF17">
    <property type="entry name" value="(LOVD), PUTATIVE (AFU_ORTHOLOGUE AFUA_5G00920)-RELATED"/>
    <property type="match status" value="1"/>
</dbReference>
<evidence type="ECO:0000259" key="3">
    <source>
        <dbReference type="Pfam" id="PF00144"/>
    </source>
</evidence>
<name>A0A423WSA0_9PEZI</name>
<dbReference type="OrthoDB" id="428260at2759"/>
<reference evidence="4 5" key="1">
    <citation type="submission" date="2015-09" db="EMBL/GenBank/DDBJ databases">
        <title>Host preference determinants of Valsa canker pathogens revealed by comparative genomics.</title>
        <authorList>
            <person name="Yin Z."/>
            <person name="Huang L."/>
        </authorList>
    </citation>
    <scope>NUCLEOTIDE SEQUENCE [LARGE SCALE GENOMIC DNA]</scope>
    <source>
        <strain evidence="4 5">03-1</strain>
    </source>
</reference>
<dbReference type="PANTHER" id="PTHR43283">
    <property type="entry name" value="BETA-LACTAMASE-RELATED"/>
    <property type="match status" value="1"/>
</dbReference>
<evidence type="ECO:0000313" key="5">
    <source>
        <dbReference type="Proteomes" id="UP000283895"/>
    </source>
</evidence>
<feature type="domain" description="Beta-lactamase-related" evidence="3">
    <location>
        <begin position="9"/>
        <end position="365"/>
    </location>
</feature>
<keyword evidence="2" id="KW-0378">Hydrolase</keyword>
<dbReference type="InterPro" id="IPR012338">
    <property type="entry name" value="Beta-lactam/transpept-like"/>
</dbReference>
<sequence length="387" mass="42755">MAPLPFETQISQALADNTIPGVVLRAKSKDGRIDYTKNIGPWDTTTIFPLMSMSKLITSIAAAQAIEQGLITLDADVAPLLPTLAAQPILTGFDSDGKPLLKKRQKAITFRHLMTHSYGQTYTMIDPDLTGRYLESQGRPAVFIDGSRSVEDTFDFPLLAEPGEAWHYGPGIEWAGLVLEKVSGVSLEEFLRAHIFAPLGIRDMTFFPARHPGMLERMAALSVRDEDTGKSVPPPPDTDVVDPTQIKYCLGGAGLFASIEEYLKVLESILADDEKLLKRGNVEELLFQPQLRVEGKLEVPEWVVGWTPQPDDGYTWSLAGLLTPDGKGHRGKGFLQWGGLYNPSWFIDREAGLIGLFGTSFMPPADAQLEEMMKIYELGMYEQLKAQ</sequence>
<comment type="caution">
    <text evidence="4">The sequence shown here is derived from an EMBL/GenBank/DDBJ whole genome shotgun (WGS) entry which is preliminary data.</text>
</comment>
<accession>A0A423WSA0</accession>
<gene>
    <name evidence="4" type="ORF">VMCG_04286</name>
</gene>
<evidence type="ECO:0000256" key="2">
    <source>
        <dbReference type="ARBA" id="ARBA00022801"/>
    </source>
</evidence>
<protein>
    <recommendedName>
        <fullName evidence="3">Beta-lactamase-related domain-containing protein</fullName>
    </recommendedName>
</protein>
<dbReference type="EMBL" id="LKEA01000010">
    <property type="protein sequence ID" value="ROW06384.1"/>
    <property type="molecule type" value="Genomic_DNA"/>
</dbReference>
<keyword evidence="5" id="KW-1185">Reference proteome</keyword>
<dbReference type="InterPro" id="IPR050789">
    <property type="entry name" value="Diverse_Enzym_Activities"/>
</dbReference>
<comment type="similarity">
    <text evidence="1">Belongs to the class-A beta-lactamase family.</text>
</comment>
<dbReference type="AlphaFoldDB" id="A0A423WSA0"/>
<dbReference type="Pfam" id="PF00144">
    <property type="entry name" value="Beta-lactamase"/>
    <property type="match status" value="1"/>
</dbReference>
<evidence type="ECO:0000313" key="4">
    <source>
        <dbReference type="EMBL" id="ROW06384.1"/>
    </source>
</evidence>
<dbReference type="InterPro" id="IPR001466">
    <property type="entry name" value="Beta-lactam-related"/>
</dbReference>
<evidence type="ECO:0000256" key="1">
    <source>
        <dbReference type="ARBA" id="ARBA00009009"/>
    </source>
</evidence>
<dbReference type="SUPFAM" id="SSF56601">
    <property type="entry name" value="beta-lactamase/transpeptidase-like"/>
    <property type="match status" value="1"/>
</dbReference>
<dbReference type="Proteomes" id="UP000283895">
    <property type="component" value="Unassembled WGS sequence"/>
</dbReference>
<dbReference type="STRING" id="356882.A0A423WSA0"/>
<dbReference type="GO" id="GO:0016787">
    <property type="term" value="F:hydrolase activity"/>
    <property type="evidence" value="ECO:0007669"/>
    <property type="project" value="UniProtKB-KW"/>
</dbReference>
<proteinExistence type="inferred from homology"/>
<dbReference type="Gene3D" id="3.40.710.10">
    <property type="entry name" value="DD-peptidase/beta-lactamase superfamily"/>
    <property type="match status" value="1"/>
</dbReference>